<gene>
    <name evidence="3" type="ORF">MEBOL_007691</name>
</gene>
<dbReference type="AlphaFoldDB" id="A0A250ISH4"/>
<evidence type="ECO:0000256" key="2">
    <source>
        <dbReference type="SAM" id="SignalP"/>
    </source>
</evidence>
<sequence>MSRLCLSVLLGLLLLPVIALAEEAVDGEVSALRSGYEYGRYAEVLERATGRIDQGRLNDPDLMELHKLAGLSAFHLHRTEDAERHFRALLRLDPDFSLDPFAVPPPVVEFMDSLREQMAAELDLVRQERRLRVERERARVERERVTAEEQRRRVELLARQVTVRRVEKRGMLVNLVPFGAGQFQQGRTGLGTLFAASEGVLAVTSVIAFLAYGALVETGKVTVDDIRGQPREVTFRYIPTERVTQARNWERLKWGSAVGFYAVYAAGVVDALVHHQDEVVDTRIETLPAPPPASPTGLRLYPTSGGAGAGFSLAF</sequence>
<name>A0A250ISH4_9BACT</name>
<keyword evidence="4" id="KW-1185">Reference proteome</keyword>
<keyword evidence="1" id="KW-0175">Coiled coil</keyword>
<dbReference type="SUPFAM" id="SSF48452">
    <property type="entry name" value="TPR-like"/>
    <property type="match status" value="1"/>
</dbReference>
<evidence type="ECO:0000313" key="3">
    <source>
        <dbReference type="EMBL" id="ATB34190.1"/>
    </source>
</evidence>
<accession>A0A250ISH4</accession>
<dbReference type="InterPro" id="IPR011990">
    <property type="entry name" value="TPR-like_helical_dom_sf"/>
</dbReference>
<protein>
    <submittedName>
        <fullName evidence="3">Tetratricopeptide repeat domain protein</fullName>
    </submittedName>
</protein>
<dbReference type="RefSeq" id="WP_095982122.1">
    <property type="nucleotide sequence ID" value="NZ_CP022163.1"/>
</dbReference>
<feature type="chain" id="PRO_5012558134" evidence="2">
    <location>
        <begin position="22"/>
        <end position="315"/>
    </location>
</feature>
<dbReference type="Proteomes" id="UP000217289">
    <property type="component" value="Chromosome"/>
</dbReference>
<dbReference type="OrthoDB" id="5380391at2"/>
<evidence type="ECO:0000256" key="1">
    <source>
        <dbReference type="SAM" id="Coils"/>
    </source>
</evidence>
<organism evidence="3 4">
    <name type="scientific">Melittangium boletus DSM 14713</name>
    <dbReference type="NCBI Taxonomy" id="1294270"/>
    <lineage>
        <taxon>Bacteria</taxon>
        <taxon>Pseudomonadati</taxon>
        <taxon>Myxococcota</taxon>
        <taxon>Myxococcia</taxon>
        <taxon>Myxococcales</taxon>
        <taxon>Cystobacterineae</taxon>
        <taxon>Archangiaceae</taxon>
        <taxon>Melittangium</taxon>
    </lineage>
</organism>
<proteinExistence type="predicted"/>
<evidence type="ECO:0000313" key="4">
    <source>
        <dbReference type="Proteomes" id="UP000217289"/>
    </source>
</evidence>
<feature type="coiled-coil region" evidence="1">
    <location>
        <begin position="128"/>
        <end position="160"/>
    </location>
</feature>
<keyword evidence="2" id="KW-0732">Signal</keyword>
<feature type="signal peptide" evidence="2">
    <location>
        <begin position="1"/>
        <end position="21"/>
    </location>
</feature>
<dbReference type="KEGG" id="mbd:MEBOL_007691"/>
<dbReference type="EMBL" id="CP022163">
    <property type="protein sequence ID" value="ATB34190.1"/>
    <property type="molecule type" value="Genomic_DNA"/>
</dbReference>
<reference evidence="3 4" key="1">
    <citation type="submission" date="2017-06" db="EMBL/GenBank/DDBJ databases">
        <authorList>
            <person name="Kim H.J."/>
            <person name="Triplett B.A."/>
        </authorList>
    </citation>
    <scope>NUCLEOTIDE SEQUENCE [LARGE SCALE GENOMIC DNA]</scope>
    <source>
        <strain evidence="3 4">DSM 14713</strain>
    </source>
</reference>